<dbReference type="Proteomes" id="UP000032266">
    <property type="component" value="Chromosome"/>
</dbReference>
<evidence type="ECO:0000256" key="7">
    <source>
        <dbReference type="SAM" id="MobiDB-lite"/>
    </source>
</evidence>
<feature type="domain" description="HBM" evidence="10">
    <location>
        <begin position="45"/>
        <end position="285"/>
    </location>
</feature>
<evidence type="ECO:0000313" key="12">
    <source>
        <dbReference type="Proteomes" id="UP000032266"/>
    </source>
</evidence>
<dbReference type="InterPro" id="IPR051310">
    <property type="entry name" value="MCP_chemotaxis"/>
</dbReference>
<comment type="similarity">
    <text evidence="4">Belongs to the methyl-accepting chemotaxis (MCP) protein family.</text>
</comment>
<evidence type="ECO:0000259" key="9">
    <source>
        <dbReference type="PROSITE" id="PS50111"/>
    </source>
</evidence>
<dbReference type="PROSITE" id="PS50111">
    <property type="entry name" value="CHEMOTAXIS_TRANSDUC_2"/>
    <property type="match status" value="1"/>
</dbReference>
<gene>
    <name evidence="11" type="ORF">YC6258_05082</name>
</gene>
<dbReference type="InterPro" id="IPR024478">
    <property type="entry name" value="HlyB_4HB_MCP"/>
</dbReference>
<dbReference type="PATRIC" id="fig|1445510.3.peg.5041"/>
<keyword evidence="8" id="KW-0472">Membrane</keyword>
<dbReference type="RefSeq" id="WP_052830508.1">
    <property type="nucleotide sequence ID" value="NZ_CP007142.1"/>
</dbReference>
<dbReference type="FunFam" id="1.10.287.950:FF:000001">
    <property type="entry name" value="Methyl-accepting chemotaxis sensory transducer"/>
    <property type="match status" value="1"/>
</dbReference>
<accession>A0A0C5VR48</accession>
<evidence type="ECO:0000256" key="5">
    <source>
        <dbReference type="PROSITE-ProRule" id="PRU00284"/>
    </source>
</evidence>
<comment type="subcellular location">
    <subcellularLocation>
        <location evidence="1">Membrane</location>
    </subcellularLocation>
</comment>
<dbReference type="SMART" id="SM00283">
    <property type="entry name" value="MA"/>
    <property type="match status" value="1"/>
</dbReference>
<dbReference type="InterPro" id="IPR032255">
    <property type="entry name" value="HBM"/>
</dbReference>
<dbReference type="OrthoDB" id="9795078at2"/>
<reference evidence="11 12" key="1">
    <citation type="submission" date="2014-01" db="EMBL/GenBank/DDBJ databases">
        <title>Full genme sequencing of cellulolytic bacterium Gynuella sunshinyii YC6258T gen. nov., sp. nov.</title>
        <authorList>
            <person name="Khan H."/>
            <person name="Chung E.J."/>
            <person name="Chung Y.R."/>
        </authorList>
    </citation>
    <scope>NUCLEOTIDE SEQUENCE [LARGE SCALE GENOMIC DNA]</scope>
    <source>
        <strain evidence="11 12">YC6258</strain>
    </source>
</reference>
<feature type="coiled-coil region" evidence="6">
    <location>
        <begin position="565"/>
        <end position="610"/>
    </location>
</feature>
<keyword evidence="8" id="KW-0812">Transmembrane</keyword>
<feature type="transmembrane region" description="Helical" evidence="8">
    <location>
        <begin position="12"/>
        <end position="33"/>
    </location>
</feature>
<feature type="domain" description="Methyl-accepting transducer" evidence="9">
    <location>
        <begin position="379"/>
        <end position="594"/>
    </location>
</feature>
<evidence type="ECO:0000256" key="6">
    <source>
        <dbReference type="SAM" id="Coils"/>
    </source>
</evidence>
<evidence type="ECO:0000256" key="3">
    <source>
        <dbReference type="ARBA" id="ARBA00023224"/>
    </source>
</evidence>
<dbReference type="GO" id="GO:0007165">
    <property type="term" value="P:signal transduction"/>
    <property type="evidence" value="ECO:0007669"/>
    <property type="project" value="UniProtKB-KW"/>
</dbReference>
<keyword evidence="8" id="KW-1133">Transmembrane helix</keyword>
<dbReference type="InterPro" id="IPR004089">
    <property type="entry name" value="MCPsignal_dom"/>
</dbReference>
<evidence type="ECO:0000259" key="10">
    <source>
        <dbReference type="PROSITE" id="PS51753"/>
    </source>
</evidence>
<dbReference type="Pfam" id="PF12729">
    <property type="entry name" value="4HB_MCP_1"/>
    <property type="match status" value="1"/>
</dbReference>
<name>A0A0C5VR48_9GAMM</name>
<dbReference type="GO" id="GO:0004888">
    <property type="term" value="F:transmembrane signaling receptor activity"/>
    <property type="evidence" value="ECO:0007669"/>
    <property type="project" value="TreeGrafter"/>
</dbReference>
<dbReference type="HOGENOM" id="CLU_000445_107_16_6"/>
<dbReference type="KEGG" id="gsn:YC6258_05082"/>
<evidence type="ECO:0000256" key="8">
    <source>
        <dbReference type="SAM" id="Phobius"/>
    </source>
</evidence>
<feature type="compositionally biased region" description="Polar residues" evidence="7">
    <location>
        <begin position="393"/>
        <end position="418"/>
    </location>
</feature>
<evidence type="ECO:0000313" key="11">
    <source>
        <dbReference type="EMBL" id="AJQ97112.1"/>
    </source>
</evidence>
<feature type="compositionally biased region" description="Basic and acidic residues" evidence="7">
    <location>
        <begin position="634"/>
        <end position="653"/>
    </location>
</feature>
<dbReference type="PANTHER" id="PTHR43531:SF11">
    <property type="entry name" value="METHYL-ACCEPTING CHEMOTAXIS PROTEIN 3"/>
    <property type="match status" value="1"/>
</dbReference>
<dbReference type="SMART" id="SM01358">
    <property type="entry name" value="HBM"/>
    <property type="match status" value="1"/>
</dbReference>
<dbReference type="PANTHER" id="PTHR43531">
    <property type="entry name" value="PROTEIN ICFG"/>
    <property type="match status" value="1"/>
</dbReference>
<dbReference type="GO" id="GO:0006935">
    <property type="term" value="P:chemotaxis"/>
    <property type="evidence" value="ECO:0007669"/>
    <property type="project" value="UniProtKB-KW"/>
</dbReference>
<dbReference type="CDD" id="cd11386">
    <property type="entry name" value="MCP_signal"/>
    <property type="match status" value="1"/>
</dbReference>
<dbReference type="EMBL" id="CP007142">
    <property type="protein sequence ID" value="AJQ97112.1"/>
    <property type="molecule type" value="Genomic_DNA"/>
</dbReference>
<organism evidence="11 12">
    <name type="scientific">Gynuella sunshinyii YC6258</name>
    <dbReference type="NCBI Taxonomy" id="1445510"/>
    <lineage>
        <taxon>Bacteria</taxon>
        <taxon>Pseudomonadati</taxon>
        <taxon>Pseudomonadota</taxon>
        <taxon>Gammaproteobacteria</taxon>
        <taxon>Oceanospirillales</taxon>
        <taxon>Saccharospirillaceae</taxon>
        <taxon>Gynuella</taxon>
    </lineage>
</organism>
<dbReference type="AlphaFoldDB" id="A0A0C5VR48"/>
<evidence type="ECO:0000256" key="4">
    <source>
        <dbReference type="ARBA" id="ARBA00029447"/>
    </source>
</evidence>
<dbReference type="Gene3D" id="1.20.1440.210">
    <property type="match status" value="1"/>
</dbReference>
<protein>
    <submittedName>
        <fullName evidence="11">Methyl-accepting chemotaxis protein</fullName>
    </submittedName>
</protein>
<dbReference type="Gene3D" id="1.10.287.950">
    <property type="entry name" value="Methyl-accepting chemotaxis protein"/>
    <property type="match status" value="1"/>
</dbReference>
<dbReference type="SUPFAM" id="SSF58104">
    <property type="entry name" value="Methyl-accepting chemotaxis protein (MCP) signaling domain"/>
    <property type="match status" value="1"/>
</dbReference>
<feature type="region of interest" description="Disordered" evidence="7">
    <location>
        <begin position="390"/>
        <end position="418"/>
    </location>
</feature>
<proteinExistence type="inferred from homology"/>
<keyword evidence="12" id="KW-1185">Reference proteome</keyword>
<keyword evidence="6" id="KW-0175">Coiled coil</keyword>
<evidence type="ECO:0000256" key="2">
    <source>
        <dbReference type="ARBA" id="ARBA00022500"/>
    </source>
</evidence>
<dbReference type="PROSITE" id="PS51753">
    <property type="entry name" value="HBM"/>
    <property type="match status" value="1"/>
</dbReference>
<sequence length="653" mass="70976">MLNNMKLSVRLTLGIGVIVVLLCIVAIVSYNALTTASNGFTDYRDLAKNSNNASRVEAQMLAMRLAVLRYYVSADPVLLREQEDLYRQGGDILTESLEATSNEEERKAFTQMIELSKEYQSTFLEIVKLMKQRDDLLTTQLNKQGASMEENLSRILDSAQDNNDITTSFDASAAMHNLLLARLYIVKFLESNNDDSAERARKEFAQFLQELDKLDKDLVNPTLRSPLRDIQLVAEKYAAGFEEIVNAIHSRNTLKAEKLDTIGIEIVEIAEQLKQSIREEQEELGPKVQSSNDRAVLTVEIFSVVALLMAAGAGLWIGISVMRQIGGEPGYAAEMVSKIAEGDLSTQIQLRRGDNTSLLAAMKAMVDKLSDIISEVRSAASNLSSASEEVSATAQSMSQGNSEQAASVEETSASVEQMSASINQNTENARVTDGIASKASREADEGGEAVRQTVLAMKAIAEKISIIDDIAYQTNLLALNAAIEAARAGDHGKGFAVVAAEVRKLAERSQVAAQEISEVAGSSVDLAEKAGTLLDEIVPSIRKTSDLVQEISAGSEEQASGVSQIANAMEQLNKVTQQSASASEELAATAEELSSQAEQLQELMEYFNLAQNGRGNPPPKRQPTNKTKPNRSAAADHRPDPDPDHALREFVKF</sequence>
<feature type="region of interest" description="Disordered" evidence="7">
    <location>
        <begin position="610"/>
        <end position="653"/>
    </location>
</feature>
<dbReference type="GO" id="GO:0005886">
    <property type="term" value="C:plasma membrane"/>
    <property type="evidence" value="ECO:0007669"/>
    <property type="project" value="TreeGrafter"/>
</dbReference>
<keyword evidence="2" id="KW-0145">Chemotaxis</keyword>
<keyword evidence="3 5" id="KW-0807">Transducer</keyword>
<feature type="transmembrane region" description="Helical" evidence="8">
    <location>
        <begin position="295"/>
        <end position="317"/>
    </location>
</feature>
<evidence type="ECO:0000256" key="1">
    <source>
        <dbReference type="ARBA" id="ARBA00004370"/>
    </source>
</evidence>
<dbReference type="Pfam" id="PF00015">
    <property type="entry name" value="MCPsignal"/>
    <property type="match status" value="1"/>
</dbReference>
<dbReference type="STRING" id="1445510.YC6258_05082"/>